<dbReference type="Proteomes" id="UP000237040">
    <property type="component" value="Unassembled WGS sequence"/>
</dbReference>
<name>A0A2J6WEI3_9BACT</name>
<organism evidence="2 3">
    <name type="scientific">Caldisericum exile</name>
    <dbReference type="NCBI Taxonomy" id="693075"/>
    <lineage>
        <taxon>Bacteria</taxon>
        <taxon>Pseudomonadati</taxon>
        <taxon>Caldisericota/Cryosericota group</taxon>
        <taxon>Caldisericota</taxon>
        <taxon>Caldisericia</taxon>
        <taxon>Caldisericales</taxon>
        <taxon>Caldisericaceae</taxon>
        <taxon>Caldisericum</taxon>
    </lineage>
</organism>
<keyword evidence="1" id="KW-0456">Lyase</keyword>
<proteinExistence type="predicted"/>
<dbReference type="PANTHER" id="PTHR30272">
    <property type="entry name" value="3-HYDROXYACYL-[ACYL-CARRIER-PROTEIN] DEHYDRATASE"/>
    <property type="match status" value="1"/>
</dbReference>
<dbReference type="EMBL" id="PNIL01000043">
    <property type="protein sequence ID" value="PMP67521.1"/>
    <property type="molecule type" value="Genomic_DNA"/>
</dbReference>
<gene>
    <name evidence="2" type="ORF">C0189_02975</name>
</gene>
<dbReference type="InterPro" id="IPR013114">
    <property type="entry name" value="FabA_FabZ"/>
</dbReference>
<dbReference type="Pfam" id="PF07977">
    <property type="entry name" value="FabA"/>
    <property type="match status" value="1"/>
</dbReference>
<dbReference type="Gene3D" id="3.10.129.10">
    <property type="entry name" value="Hotdog Thioesterase"/>
    <property type="match status" value="1"/>
</dbReference>
<evidence type="ECO:0000313" key="3">
    <source>
        <dbReference type="Proteomes" id="UP000237040"/>
    </source>
</evidence>
<evidence type="ECO:0000313" key="2">
    <source>
        <dbReference type="EMBL" id="PMP67521.1"/>
    </source>
</evidence>
<dbReference type="GO" id="GO:0016829">
    <property type="term" value="F:lyase activity"/>
    <property type="evidence" value="ECO:0007669"/>
    <property type="project" value="UniProtKB-KW"/>
</dbReference>
<dbReference type="SUPFAM" id="SSF54637">
    <property type="entry name" value="Thioesterase/thiol ester dehydrase-isomerase"/>
    <property type="match status" value="1"/>
</dbReference>
<dbReference type="PANTHER" id="PTHR30272:SF1">
    <property type="entry name" value="3-HYDROXYACYL-[ACYL-CARRIER-PROTEIN] DEHYDRATASE"/>
    <property type="match status" value="1"/>
</dbReference>
<reference evidence="2 3" key="1">
    <citation type="submission" date="2018-01" db="EMBL/GenBank/DDBJ databases">
        <title>Metagenomic assembled genomes from two thermal pools in the Uzon Caldera, Kamchatka, Russia.</title>
        <authorList>
            <person name="Wilkins L."/>
            <person name="Ettinger C."/>
        </authorList>
    </citation>
    <scope>NUCLEOTIDE SEQUENCE [LARGE SCALE GENOMIC DNA]</scope>
    <source>
        <strain evidence="2">ZAV-07</strain>
    </source>
</reference>
<dbReference type="NCBIfam" id="NF000582">
    <property type="entry name" value="PRK00006.1"/>
    <property type="match status" value="1"/>
</dbReference>
<accession>A0A2J6WEI3</accession>
<dbReference type="RefSeq" id="WP_424586799.1">
    <property type="nucleotide sequence ID" value="NZ_JBNARP010000010.1"/>
</dbReference>
<dbReference type="CDD" id="cd01288">
    <property type="entry name" value="FabZ"/>
    <property type="match status" value="1"/>
</dbReference>
<dbReference type="InterPro" id="IPR029069">
    <property type="entry name" value="HotDog_dom_sf"/>
</dbReference>
<comment type="caution">
    <text evidence="2">The sequence shown here is derived from an EMBL/GenBank/DDBJ whole genome shotgun (WGS) entry which is preliminary data.</text>
</comment>
<evidence type="ECO:0000256" key="1">
    <source>
        <dbReference type="ARBA" id="ARBA00023239"/>
    </source>
</evidence>
<protein>
    <submittedName>
        <fullName evidence="2">Beta-hydroxyacyl-ACP dehydratase</fullName>
    </submittedName>
</protein>
<dbReference type="AlphaFoldDB" id="A0A2J6WEI3"/>
<sequence>MIRNLGLDKIKEILPHREPFLFVDEILEVEPGEKAIGKRTFTQKDFFFEGHFPGFPIVPGVILVEFSAQVSAFMILLKEEYKDLFGYLVGIDDFRFVNKVKENDTVIARCEMLDFRHNIARSKVELFVSDKLVAKGIIKAFFTNKNSLGGAF</sequence>